<sequence>MRTSTSLDFSQWLFLILWIHRYLRLIVNTISHWLYKSYPIPAKPSYSSKDVTVIIPTIHNNFEELREALQSILACHPYELLLVTTADKYQKLLSFVKTLEAPNVRVFHTPIANKRIQVCEAIPRVKSAVTIMADDDVTWPRTILPWLLAAFEDARIGGVGPCQRVKRIRSGPIAARIYNWLGAAYIERRNFEISATHGIDGGTSCMSGRTCAFRSEILQSPLFLDGFKTERWGKFQLNADDDNFVTRWLVSNRWKTWIQYNRECEIETTLENNSKFLFQCSRWARSNWRSNYTSLFTERHVWTQQPWSTYALHIATFTSLSFVFDPLIIFLTIKATQNWSPEHQWIALGLQLAFMLFSKVIKLVGLFMREPSDLVFLPASILFGYFHGLIKLYALCTLRVTSWGSRADGDANDSHRMSPRARRSESITLPPGNHPGLIRYKDDKVFASEKPSEKYVETYVEKYVDKYVDAKFEKFETFDEKYVDEKPSEKYVETYVDEKFEKFETFDEKFDERFDDKFDDKFYKFIGRKVENTDIDLDSASNRYYDTNDSEHSETDTDTDSDSSFSSSSTEMESRGR</sequence>
<feature type="transmembrane region" description="Helical" evidence="9">
    <location>
        <begin position="310"/>
        <end position="333"/>
    </location>
</feature>
<dbReference type="Pfam" id="PF13641">
    <property type="entry name" value="Glyco_tranf_2_3"/>
    <property type="match status" value="1"/>
</dbReference>
<keyword evidence="11" id="KW-1185">Reference proteome</keyword>
<dbReference type="InterPro" id="IPR029044">
    <property type="entry name" value="Nucleotide-diphossugar_trans"/>
</dbReference>
<evidence type="ECO:0000256" key="6">
    <source>
        <dbReference type="ARBA" id="ARBA00023136"/>
    </source>
</evidence>
<dbReference type="CDD" id="cd06434">
    <property type="entry name" value="GT2_HAS"/>
    <property type="match status" value="1"/>
</dbReference>
<dbReference type="InParanoid" id="A0A2T3AQD9"/>
<evidence type="ECO:0000256" key="3">
    <source>
        <dbReference type="ARBA" id="ARBA00022679"/>
    </source>
</evidence>
<dbReference type="Proteomes" id="UP000241818">
    <property type="component" value="Unassembled WGS sequence"/>
</dbReference>
<evidence type="ECO:0000256" key="8">
    <source>
        <dbReference type="SAM" id="MobiDB-lite"/>
    </source>
</evidence>
<keyword evidence="7" id="KW-0325">Glycoprotein</keyword>
<evidence type="ECO:0000256" key="9">
    <source>
        <dbReference type="SAM" id="Phobius"/>
    </source>
</evidence>
<dbReference type="EMBL" id="KZ679018">
    <property type="protein sequence ID" value="PSS08477.1"/>
    <property type="molecule type" value="Genomic_DNA"/>
</dbReference>
<dbReference type="PANTHER" id="PTHR47844:SF1">
    <property type="entry name" value="EXOSTOSIN-LIKE 2"/>
    <property type="match status" value="1"/>
</dbReference>
<dbReference type="Gene3D" id="3.90.550.10">
    <property type="entry name" value="Spore Coat Polysaccharide Biosynthesis Protein SpsA, Chain A"/>
    <property type="match status" value="1"/>
</dbReference>
<evidence type="ECO:0000313" key="11">
    <source>
        <dbReference type="Proteomes" id="UP000241818"/>
    </source>
</evidence>
<evidence type="ECO:0000256" key="4">
    <source>
        <dbReference type="ARBA" id="ARBA00022692"/>
    </source>
</evidence>
<name>A0A2T3AQD9_AMORE</name>
<comment type="subcellular location">
    <subcellularLocation>
        <location evidence="1">Membrane</location>
    </subcellularLocation>
</comment>
<evidence type="ECO:0000256" key="2">
    <source>
        <dbReference type="ARBA" id="ARBA00022676"/>
    </source>
</evidence>
<dbReference type="STRING" id="857342.A0A2T3AQD9"/>
<proteinExistence type="predicted"/>
<keyword evidence="5 9" id="KW-1133">Transmembrane helix</keyword>
<evidence type="ECO:0000256" key="5">
    <source>
        <dbReference type="ARBA" id="ARBA00022989"/>
    </source>
</evidence>
<dbReference type="GO" id="GO:0016020">
    <property type="term" value="C:membrane"/>
    <property type="evidence" value="ECO:0007669"/>
    <property type="project" value="UniProtKB-SubCell"/>
</dbReference>
<keyword evidence="3 10" id="KW-0808">Transferase</keyword>
<dbReference type="PANTHER" id="PTHR47844">
    <property type="entry name" value="SYNTHASE CPS1, PUTATIVE (AFU_ORTHOLOGUE AFUA_7G02500)-RELATED"/>
    <property type="match status" value="1"/>
</dbReference>
<evidence type="ECO:0000256" key="7">
    <source>
        <dbReference type="ARBA" id="ARBA00023180"/>
    </source>
</evidence>
<dbReference type="AlphaFoldDB" id="A0A2T3AQD9"/>
<keyword evidence="4 9" id="KW-0812">Transmembrane</keyword>
<feature type="region of interest" description="Disordered" evidence="8">
    <location>
        <begin position="537"/>
        <end position="577"/>
    </location>
</feature>
<protein>
    <submittedName>
        <fullName evidence="10">Glycosyltransferase family 2 protein</fullName>
    </submittedName>
</protein>
<feature type="compositionally biased region" description="Low complexity" evidence="8">
    <location>
        <begin position="562"/>
        <end position="571"/>
    </location>
</feature>
<dbReference type="GeneID" id="36575851"/>
<dbReference type="RefSeq" id="XP_024716875.1">
    <property type="nucleotide sequence ID" value="XM_024867770.1"/>
</dbReference>
<gene>
    <name evidence="10" type="ORF">M430DRAFT_45438</name>
</gene>
<reference evidence="10 11" key="1">
    <citation type="journal article" date="2018" name="New Phytol.">
        <title>Comparative genomics and transcriptomics depict ericoid mycorrhizal fungi as versatile saprotrophs and plant mutualists.</title>
        <authorList>
            <person name="Martino E."/>
            <person name="Morin E."/>
            <person name="Grelet G.A."/>
            <person name="Kuo A."/>
            <person name="Kohler A."/>
            <person name="Daghino S."/>
            <person name="Barry K.W."/>
            <person name="Cichocki N."/>
            <person name="Clum A."/>
            <person name="Dockter R.B."/>
            <person name="Hainaut M."/>
            <person name="Kuo R.C."/>
            <person name="LaButti K."/>
            <person name="Lindahl B.D."/>
            <person name="Lindquist E.A."/>
            <person name="Lipzen A."/>
            <person name="Khouja H.R."/>
            <person name="Magnuson J."/>
            <person name="Murat C."/>
            <person name="Ohm R.A."/>
            <person name="Singer S.W."/>
            <person name="Spatafora J.W."/>
            <person name="Wang M."/>
            <person name="Veneault-Fourrey C."/>
            <person name="Henrissat B."/>
            <person name="Grigoriev I.V."/>
            <person name="Martin F.M."/>
            <person name="Perotto S."/>
        </authorList>
    </citation>
    <scope>NUCLEOTIDE SEQUENCE [LARGE SCALE GENOMIC DNA]</scope>
    <source>
        <strain evidence="10 11">ATCC 22711</strain>
    </source>
</reference>
<feature type="transmembrane region" description="Helical" evidence="9">
    <location>
        <begin position="374"/>
        <end position="396"/>
    </location>
</feature>
<feature type="transmembrane region" description="Helical" evidence="9">
    <location>
        <begin position="345"/>
        <end position="368"/>
    </location>
</feature>
<dbReference type="SUPFAM" id="SSF53448">
    <property type="entry name" value="Nucleotide-diphospho-sugar transferases"/>
    <property type="match status" value="1"/>
</dbReference>
<organism evidence="10 11">
    <name type="scientific">Amorphotheca resinae ATCC 22711</name>
    <dbReference type="NCBI Taxonomy" id="857342"/>
    <lineage>
        <taxon>Eukaryota</taxon>
        <taxon>Fungi</taxon>
        <taxon>Dikarya</taxon>
        <taxon>Ascomycota</taxon>
        <taxon>Pezizomycotina</taxon>
        <taxon>Leotiomycetes</taxon>
        <taxon>Helotiales</taxon>
        <taxon>Amorphothecaceae</taxon>
        <taxon>Amorphotheca</taxon>
    </lineage>
</organism>
<accession>A0A2T3AQD9</accession>
<keyword evidence="6 9" id="KW-0472">Membrane</keyword>
<evidence type="ECO:0000313" key="10">
    <source>
        <dbReference type="EMBL" id="PSS08477.1"/>
    </source>
</evidence>
<keyword evidence="2" id="KW-0328">Glycosyltransferase</keyword>
<dbReference type="GO" id="GO:0016757">
    <property type="term" value="F:glycosyltransferase activity"/>
    <property type="evidence" value="ECO:0007669"/>
    <property type="project" value="UniProtKB-KW"/>
</dbReference>
<dbReference type="InterPro" id="IPR052427">
    <property type="entry name" value="Glycosyltrans_GT2/GT47"/>
</dbReference>
<evidence type="ECO:0000256" key="1">
    <source>
        <dbReference type="ARBA" id="ARBA00004370"/>
    </source>
</evidence>
<dbReference type="OrthoDB" id="3828420at2759"/>